<evidence type="ECO:0000313" key="4">
    <source>
        <dbReference type="EMBL" id="MDW5598640.1"/>
    </source>
</evidence>
<sequence length="281" mass="29381">MRISRAGLVGALAASAATLVAGPTAANAATLFGSGSSASVPYLEALFKEYRKVAPSVRFVFTANNGNAGAKDVQTGKSQFAIQTRPPVASDSGLSYSKLFLDGLCVAVNPSNSVSALTIAQVRDVFLGTVTEWSALGSNVSAPISAFGRFSTAGLYTFFQSAVLEGQTQATNVTALDKDGEVSVAVSRNQAGIGYVGLANSKPSNGVKRLRLNGQPCDATAIKTLRYPLSRYAWLVLPARRPNRLATAFGDWVRTSYAAGRVIDKAGAVPAFNAKKPPRKK</sequence>
<protein>
    <submittedName>
        <fullName evidence="4">Substrate-binding domain-containing protein</fullName>
    </submittedName>
</protein>
<dbReference type="SUPFAM" id="SSF53850">
    <property type="entry name" value="Periplasmic binding protein-like II"/>
    <property type="match status" value="1"/>
</dbReference>
<dbReference type="InterPro" id="IPR024370">
    <property type="entry name" value="PBP_domain"/>
</dbReference>
<dbReference type="RefSeq" id="WP_318601177.1">
    <property type="nucleotide sequence ID" value="NZ_JAWSTH010000160.1"/>
</dbReference>
<dbReference type="Pfam" id="PF12849">
    <property type="entry name" value="PBP_like_2"/>
    <property type="match status" value="1"/>
</dbReference>
<comment type="caution">
    <text evidence="4">The sequence shown here is derived from an EMBL/GenBank/DDBJ whole genome shotgun (WGS) entry which is preliminary data.</text>
</comment>
<gene>
    <name evidence="4" type="ORF">R7226_30040</name>
</gene>
<dbReference type="EMBL" id="JAWSTH010000160">
    <property type="protein sequence ID" value="MDW5598640.1"/>
    <property type="molecule type" value="Genomic_DNA"/>
</dbReference>
<dbReference type="InterPro" id="IPR050811">
    <property type="entry name" value="Phosphate_ABC_transporter"/>
</dbReference>
<dbReference type="InterPro" id="IPR006311">
    <property type="entry name" value="TAT_signal"/>
</dbReference>
<feature type="signal peptide" evidence="2">
    <location>
        <begin position="1"/>
        <end position="28"/>
    </location>
</feature>
<dbReference type="Proteomes" id="UP001284601">
    <property type="component" value="Unassembled WGS sequence"/>
</dbReference>
<name>A0ABU4I1R3_9ACTN</name>
<accession>A0ABU4I1R3</accession>
<reference evidence="4 5" key="2">
    <citation type="submission" date="2023-10" db="EMBL/GenBank/DDBJ databases">
        <authorList>
            <person name="Han X.F."/>
        </authorList>
    </citation>
    <scope>NUCLEOTIDE SEQUENCE [LARGE SCALE GENOMIC DNA]</scope>
    <source>
        <strain evidence="4 5">KCTC 39840</strain>
    </source>
</reference>
<organism evidence="4 5">
    <name type="scientific">Conexibacter stalactiti</name>
    <dbReference type="NCBI Taxonomy" id="1940611"/>
    <lineage>
        <taxon>Bacteria</taxon>
        <taxon>Bacillati</taxon>
        <taxon>Actinomycetota</taxon>
        <taxon>Thermoleophilia</taxon>
        <taxon>Solirubrobacterales</taxon>
        <taxon>Conexibacteraceae</taxon>
        <taxon>Conexibacter</taxon>
    </lineage>
</organism>
<evidence type="ECO:0000313" key="5">
    <source>
        <dbReference type="Proteomes" id="UP001284601"/>
    </source>
</evidence>
<feature type="domain" description="PBP" evidence="3">
    <location>
        <begin position="24"/>
        <end position="253"/>
    </location>
</feature>
<proteinExistence type="predicted"/>
<evidence type="ECO:0000259" key="3">
    <source>
        <dbReference type="Pfam" id="PF12849"/>
    </source>
</evidence>
<keyword evidence="5" id="KW-1185">Reference proteome</keyword>
<dbReference type="Gene3D" id="3.40.190.10">
    <property type="entry name" value="Periplasmic binding protein-like II"/>
    <property type="match status" value="2"/>
</dbReference>
<evidence type="ECO:0000256" key="2">
    <source>
        <dbReference type="SAM" id="SignalP"/>
    </source>
</evidence>
<reference evidence="5" key="1">
    <citation type="submission" date="2023-07" db="EMBL/GenBank/DDBJ databases">
        <title>Conexibacter stalactiti sp. nov., isolated from stalactites in a lava cave and emended description of the genus Conexibacter.</title>
        <authorList>
            <person name="Lee S.D."/>
        </authorList>
    </citation>
    <scope>NUCLEOTIDE SEQUENCE [LARGE SCALE GENOMIC DNA]</scope>
    <source>
        <strain evidence="5">KCTC 39840</strain>
    </source>
</reference>
<keyword evidence="1 2" id="KW-0732">Signal</keyword>
<dbReference type="PANTHER" id="PTHR30570:SF1">
    <property type="entry name" value="PHOSPHATE-BINDING PROTEIN PSTS"/>
    <property type="match status" value="1"/>
</dbReference>
<feature type="chain" id="PRO_5045253762" evidence="2">
    <location>
        <begin position="29"/>
        <end position="281"/>
    </location>
</feature>
<evidence type="ECO:0000256" key="1">
    <source>
        <dbReference type="ARBA" id="ARBA00022729"/>
    </source>
</evidence>
<dbReference type="PROSITE" id="PS51318">
    <property type="entry name" value="TAT"/>
    <property type="match status" value="1"/>
</dbReference>
<dbReference type="PANTHER" id="PTHR30570">
    <property type="entry name" value="PERIPLASMIC PHOSPHATE BINDING COMPONENT OF PHOSPHATE ABC TRANSPORTER"/>
    <property type="match status" value="1"/>
</dbReference>